<reference evidence="4" key="2">
    <citation type="submission" date="2015-01" db="EMBL/GenBank/DDBJ databases">
        <title>Evolutionary Origins and Diversification of the Mycorrhizal Mutualists.</title>
        <authorList>
            <consortium name="DOE Joint Genome Institute"/>
            <consortium name="Mycorrhizal Genomics Consortium"/>
            <person name="Kohler A."/>
            <person name="Kuo A."/>
            <person name="Nagy L.G."/>
            <person name="Floudas D."/>
            <person name="Copeland A."/>
            <person name="Barry K.W."/>
            <person name="Cichocki N."/>
            <person name="Veneault-Fourrey C."/>
            <person name="LaButti K."/>
            <person name="Lindquist E.A."/>
            <person name="Lipzen A."/>
            <person name="Lundell T."/>
            <person name="Morin E."/>
            <person name="Murat C."/>
            <person name="Riley R."/>
            <person name="Ohm R."/>
            <person name="Sun H."/>
            <person name="Tunlid A."/>
            <person name="Henrissat B."/>
            <person name="Grigoriev I.V."/>
            <person name="Hibbett D.S."/>
            <person name="Martin F."/>
        </authorList>
    </citation>
    <scope>NUCLEOTIDE SEQUENCE [LARGE SCALE GENOMIC DNA]</scope>
    <source>
        <strain evidence="4">h7</strain>
    </source>
</reference>
<feature type="region of interest" description="Disordered" evidence="2">
    <location>
        <begin position="572"/>
        <end position="609"/>
    </location>
</feature>
<feature type="region of interest" description="Disordered" evidence="2">
    <location>
        <begin position="354"/>
        <end position="414"/>
    </location>
</feature>
<dbReference type="GO" id="GO:0005739">
    <property type="term" value="C:mitochondrion"/>
    <property type="evidence" value="ECO:0007669"/>
    <property type="project" value="TreeGrafter"/>
</dbReference>
<name>A0A0C3CFM4_HEBCY</name>
<evidence type="ECO:0008006" key="5">
    <source>
        <dbReference type="Google" id="ProtNLM"/>
    </source>
</evidence>
<organism evidence="3 4">
    <name type="scientific">Hebeloma cylindrosporum</name>
    <dbReference type="NCBI Taxonomy" id="76867"/>
    <lineage>
        <taxon>Eukaryota</taxon>
        <taxon>Fungi</taxon>
        <taxon>Dikarya</taxon>
        <taxon>Basidiomycota</taxon>
        <taxon>Agaricomycotina</taxon>
        <taxon>Agaricomycetes</taxon>
        <taxon>Agaricomycetidae</taxon>
        <taxon>Agaricales</taxon>
        <taxon>Agaricineae</taxon>
        <taxon>Hymenogastraceae</taxon>
        <taxon>Hebeloma</taxon>
    </lineage>
</organism>
<evidence type="ECO:0000256" key="1">
    <source>
        <dbReference type="ARBA" id="ARBA00009797"/>
    </source>
</evidence>
<dbReference type="AlphaFoldDB" id="A0A0C3CFM4"/>
<dbReference type="PANTHER" id="PTHR14464">
    <property type="entry name" value="EXONUCLEASE V"/>
    <property type="match status" value="1"/>
</dbReference>
<dbReference type="OrthoDB" id="354769at2759"/>
<dbReference type="PROSITE" id="PS50330">
    <property type="entry name" value="UIM"/>
    <property type="match status" value="1"/>
</dbReference>
<feature type="region of interest" description="Disordered" evidence="2">
    <location>
        <begin position="652"/>
        <end position="673"/>
    </location>
</feature>
<sequence length="748" mass="83731">MLSCGASIRRHFLLFGTRSFQLKNTTLFQIERKTTPITTHSQLPYRQAHRTMSDHGSDSFSGLDFPEFTEEDFARIDAAIASQVAEDKESPDASFQSEIYGLNLNLLTAEELAQLDVVGVETDTESQYLPQTADSSFQYADGDLNLGELSAKDLAYLDAAIAETDGNPQAGPSIEVEIEIPQDSPDSVALPALQPEESFNNVAKPWNRKTPFQEFRSGMTLSVSDLVYPSWCEVQYEYGLRGKRSRPIDERPKNFVSSSGKKIEPMVKIAQQNDVRTKQGLLVHKELEREIKFEELKVEITSRETRWALRIVNMLACLKGILDGFTREKPVFGLIHGQVVVGIMDEVVKMQATPPAATPTTKPKRSSTEPHSNAGAKRIRTEPPQTRIDSFFSSPKKSQGRSISPPTDSTFGSEAFSEPITLRIKDNKTRKSSYLPPHHDTYSGRMQLMVYRKLLSELVATNPPYDFEPLWNKLHLDSSAIFPTKFLVQAQLIQYTTPEFETTCLDDLVRSWHKLVRQSNIQGVDPQLELIYRLRPPPDTKQKGKAVAITQPEVRSDSEDEELAQAIAASLEETPGGSMLSDEGPSKHLQSRSPVTDNSIEGTSIDVDPVSPEQPVALASGSEDVQLQWALQQSMTPQVIAPGPFDTADIGPSSINRQPVKKGKSKATDLGQEEEEGIRRYPIIGTKKFLYHDAQLEYHLTRVLQWWRGERKPVGVSLHTASRCLTCEYSEDCEWRAAKAIEYSKSKR</sequence>
<feature type="region of interest" description="Disordered" evidence="2">
    <location>
        <begin position="541"/>
        <end position="560"/>
    </location>
</feature>
<accession>A0A0C3CFM4</accession>
<dbReference type="PANTHER" id="PTHR14464:SF4">
    <property type="entry name" value="EXONUCLEASE V"/>
    <property type="match status" value="1"/>
</dbReference>
<dbReference type="InterPro" id="IPR003903">
    <property type="entry name" value="UIM_dom"/>
</dbReference>
<feature type="compositionally biased region" description="Polar residues" evidence="2">
    <location>
        <begin position="383"/>
        <end position="412"/>
    </location>
</feature>
<dbReference type="GO" id="GO:0045145">
    <property type="term" value="F:single-stranded DNA 5'-3' DNA exonuclease activity"/>
    <property type="evidence" value="ECO:0007669"/>
    <property type="project" value="InterPro"/>
</dbReference>
<dbReference type="InterPro" id="IPR019190">
    <property type="entry name" value="EXOV"/>
</dbReference>
<protein>
    <recommendedName>
        <fullName evidence="5">Exonuclease V</fullName>
    </recommendedName>
</protein>
<reference evidence="3 4" key="1">
    <citation type="submission" date="2014-04" db="EMBL/GenBank/DDBJ databases">
        <authorList>
            <consortium name="DOE Joint Genome Institute"/>
            <person name="Kuo A."/>
            <person name="Gay G."/>
            <person name="Dore J."/>
            <person name="Kohler A."/>
            <person name="Nagy L.G."/>
            <person name="Floudas D."/>
            <person name="Copeland A."/>
            <person name="Barry K.W."/>
            <person name="Cichocki N."/>
            <person name="Veneault-Fourrey C."/>
            <person name="LaButti K."/>
            <person name="Lindquist E.A."/>
            <person name="Lipzen A."/>
            <person name="Lundell T."/>
            <person name="Morin E."/>
            <person name="Murat C."/>
            <person name="Sun H."/>
            <person name="Tunlid A."/>
            <person name="Henrissat B."/>
            <person name="Grigoriev I.V."/>
            <person name="Hibbett D.S."/>
            <person name="Martin F."/>
            <person name="Nordberg H.P."/>
            <person name="Cantor M.N."/>
            <person name="Hua S.X."/>
        </authorList>
    </citation>
    <scope>NUCLEOTIDE SEQUENCE [LARGE SCALE GENOMIC DNA]</scope>
    <source>
        <strain evidence="4">h7</strain>
    </source>
</reference>
<dbReference type="Proteomes" id="UP000053424">
    <property type="component" value="Unassembled WGS sequence"/>
</dbReference>
<evidence type="ECO:0000256" key="2">
    <source>
        <dbReference type="SAM" id="MobiDB-lite"/>
    </source>
</evidence>
<keyword evidence="4" id="KW-1185">Reference proteome</keyword>
<dbReference type="SMART" id="SM00726">
    <property type="entry name" value="UIM"/>
    <property type="match status" value="2"/>
</dbReference>
<dbReference type="Pfam" id="PF09810">
    <property type="entry name" value="Exo5"/>
    <property type="match status" value="2"/>
</dbReference>
<evidence type="ECO:0000313" key="4">
    <source>
        <dbReference type="Proteomes" id="UP000053424"/>
    </source>
</evidence>
<dbReference type="GO" id="GO:0036297">
    <property type="term" value="P:interstrand cross-link repair"/>
    <property type="evidence" value="ECO:0007669"/>
    <property type="project" value="TreeGrafter"/>
</dbReference>
<comment type="similarity">
    <text evidence="1">Belongs to the EXO5 family.</text>
</comment>
<dbReference type="HOGENOM" id="CLU_013225_2_0_1"/>
<gene>
    <name evidence="3" type="ORF">M413DRAFT_202550</name>
</gene>
<dbReference type="EMBL" id="KN831769">
    <property type="protein sequence ID" value="KIM47540.1"/>
    <property type="molecule type" value="Genomic_DNA"/>
</dbReference>
<evidence type="ECO:0000313" key="3">
    <source>
        <dbReference type="EMBL" id="KIM47540.1"/>
    </source>
</evidence>
<feature type="compositionally biased region" description="Polar residues" evidence="2">
    <location>
        <begin position="591"/>
        <end position="602"/>
    </location>
</feature>
<dbReference type="GO" id="GO:0005634">
    <property type="term" value="C:nucleus"/>
    <property type="evidence" value="ECO:0007669"/>
    <property type="project" value="TreeGrafter"/>
</dbReference>
<proteinExistence type="inferred from homology"/>